<dbReference type="Proteomes" id="UP000519023">
    <property type="component" value="Unassembled WGS sequence"/>
</dbReference>
<dbReference type="Pfam" id="PF13692">
    <property type="entry name" value="Glyco_trans_1_4"/>
    <property type="match status" value="1"/>
</dbReference>
<dbReference type="PANTHER" id="PTHR45947:SF3">
    <property type="entry name" value="SULFOQUINOVOSYL TRANSFERASE SQD2"/>
    <property type="match status" value="1"/>
</dbReference>
<protein>
    <submittedName>
        <fullName evidence="2">Glycosyltransferase family 1 protein</fullName>
    </submittedName>
</protein>
<dbReference type="Gene3D" id="3.40.50.2000">
    <property type="entry name" value="Glycogen Phosphorylase B"/>
    <property type="match status" value="2"/>
</dbReference>
<dbReference type="SUPFAM" id="SSF53756">
    <property type="entry name" value="UDP-Glycosyltransferase/glycogen phosphorylase"/>
    <property type="match status" value="1"/>
</dbReference>
<accession>A0A7X9ZQY1</accession>
<feature type="domain" description="DUF1972" evidence="1">
    <location>
        <begin position="13"/>
        <end position="182"/>
    </location>
</feature>
<sequence>MADATNPLRPMRVAIIGDRGIPARYSGFSTLVEELAVGLVRDHGMEVTVYCRTQYYQERPQAWQGVRCRYLPAPGGKSFESIVHSNLAVLDAAFRRFDLVFVVDPGNGPFILPLLALGVPVVIHTDGLGWQRRKWNGLQRTYYKWSEWVSARLANWLVTDSRAIQDYYAREYGAASTYIPYGGAVGDTPDDGALARYGVTPGDYYLVVARMEPENNVDHIIREYRASGVAKPLIVVGSVPYESAYARAVAAQHDGQVRCVGGVFESAALNALYRHCAAYLHGHEVGGTNPSLLRAMHWGAPCVPINVIFHRENVGPDNPYFSKDDGDLAAILRDLDADPARRATLGRAAQAHAAATFRWDAVIDGYADLFRRLIALKAAGKRPTAALIGETYRPDRLTPAQVA</sequence>
<dbReference type="InterPro" id="IPR015393">
    <property type="entry name" value="DUF1972"/>
</dbReference>
<dbReference type="InterPro" id="IPR050194">
    <property type="entry name" value="Glycosyltransferase_grp1"/>
</dbReference>
<evidence type="ECO:0000313" key="3">
    <source>
        <dbReference type="Proteomes" id="UP000519023"/>
    </source>
</evidence>
<evidence type="ECO:0000259" key="1">
    <source>
        <dbReference type="Pfam" id="PF09314"/>
    </source>
</evidence>
<dbReference type="RefSeq" id="WP_169571278.1">
    <property type="nucleotide sequence ID" value="NZ_JABBFV010000002.1"/>
</dbReference>
<comment type="caution">
    <text evidence="2">The sequence shown here is derived from an EMBL/GenBank/DDBJ whole genome shotgun (WGS) entry which is preliminary data.</text>
</comment>
<keyword evidence="3" id="KW-1185">Reference proteome</keyword>
<dbReference type="Pfam" id="PF09314">
    <property type="entry name" value="DUF1972"/>
    <property type="match status" value="1"/>
</dbReference>
<gene>
    <name evidence="2" type="ORF">HHL08_04525</name>
</gene>
<dbReference type="GO" id="GO:0016758">
    <property type="term" value="F:hexosyltransferase activity"/>
    <property type="evidence" value="ECO:0007669"/>
    <property type="project" value="TreeGrafter"/>
</dbReference>
<proteinExistence type="predicted"/>
<dbReference type="EMBL" id="JABBFV010000002">
    <property type="protein sequence ID" value="NML09413.1"/>
    <property type="molecule type" value="Genomic_DNA"/>
</dbReference>
<dbReference type="AlphaFoldDB" id="A0A7X9ZQY1"/>
<reference evidence="2 3" key="1">
    <citation type="submission" date="2020-04" db="EMBL/GenBank/DDBJ databases">
        <title>Sphingobium sp. AR-3-1 isolated from Arctic soil.</title>
        <authorList>
            <person name="Dahal R.H."/>
            <person name="Chaudhary D.K."/>
        </authorList>
    </citation>
    <scope>NUCLEOTIDE SEQUENCE [LARGE SCALE GENOMIC DNA]</scope>
    <source>
        <strain evidence="2 3">AR-3-1</strain>
    </source>
</reference>
<name>A0A7X9ZQY1_9SPHN</name>
<organism evidence="2 3">
    <name type="scientific">Sphingobium psychrophilum</name>
    <dbReference type="NCBI Taxonomy" id="2728834"/>
    <lineage>
        <taxon>Bacteria</taxon>
        <taxon>Pseudomonadati</taxon>
        <taxon>Pseudomonadota</taxon>
        <taxon>Alphaproteobacteria</taxon>
        <taxon>Sphingomonadales</taxon>
        <taxon>Sphingomonadaceae</taxon>
        <taxon>Sphingobium</taxon>
    </lineage>
</organism>
<keyword evidence="2" id="KW-0808">Transferase</keyword>
<evidence type="ECO:0000313" key="2">
    <source>
        <dbReference type="EMBL" id="NML09413.1"/>
    </source>
</evidence>
<dbReference type="PANTHER" id="PTHR45947">
    <property type="entry name" value="SULFOQUINOVOSYL TRANSFERASE SQD2"/>
    <property type="match status" value="1"/>
</dbReference>